<gene>
    <name evidence="3" type="ORF">GCM10023208_31690</name>
</gene>
<dbReference type="PROSITE" id="PS51257">
    <property type="entry name" value="PROKAR_LIPOPROTEIN"/>
    <property type="match status" value="1"/>
</dbReference>
<evidence type="ECO:0000259" key="2">
    <source>
        <dbReference type="PROSITE" id="PS50213"/>
    </source>
</evidence>
<organism evidence="3 4">
    <name type="scientific">Erythrobacter westpacificensis</name>
    <dbReference type="NCBI Taxonomy" id="1055231"/>
    <lineage>
        <taxon>Bacteria</taxon>
        <taxon>Pseudomonadati</taxon>
        <taxon>Pseudomonadota</taxon>
        <taxon>Alphaproteobacteria</taxon>
        <taxon>Sphingomonadales</taxon>
        <taxon>Erythrobacteraceae</taxon>
        <taxon>Erythrobacter/Porphyrobacter group</taxon>
        <taxon>Erythrobacter</taxon>
    </lineage>
</organism>
<dbReference type="PANTHER" id="PTHR10900:SF77">
    <property type="entry name" value="FI19380P1"/>
    <property type="match status" value="1"/>
</dbReference>
<evidence type="ECO:0000313" key="4">
    <source>
        <dbReference type="Proteomes" id="UP001500518"/>
    </source>
</evidence>
<dbReference type="PROSITE" id="PS50213">
    <property type="entry name" value="FAS1"/>
    <property type="match status" value="1"/>
</dbReference>
<dbReference type="EMBL" id="BAABHV010000022">
    <property type="protein sequence ID" value="GAA5061852.1"/>
    <property type="molecule type" value="Genomic_DNA"/>
</dbReference>
<dbReference type="Gene3D" id="2.30.180.10">
    <property type="entry name" value="FAS1 domain"/>
    <property type="match status" value="1"/>
</dbReference>
<reference evidence="4" key="1">
    <citation type="journal article" date="2019" name="Int. J. Syst. Evol. Microbiol.">
        <title>The Global Catalogue of Microorganisms (GCM) 10K type strain sequencing project: providing services to taxonomists for standard genome sequencing and annotation.</title>
        <authorList>
            <consortium name="The Broad Institute Genomics Platform"/>
            <consortium name="The Broad Institute Genome Sequencing Center for Infectious Disease"/>
            <person name="Wu L."/>
            <person name="Ma J."/>
        </authorList>
    </citation>
    <scope>NUCLEOTIDE SEQUENCE [LARGE SCALE GENOMIC DNA]</scope>
    <source>
        <strain evidence="4">JCM 18014</strain>
    </source>
</reference>
<proteinExistence type="predicted"/>
<keyword evidence="4" id="KW-1185">Reference proteome</keyword>
<name>A0ABP9KRB5_9SPHN</name>
<feature type="chain" id="PRO_5047516910" description="FAS1 domain-containing protein" evidence="1">
    <location>
        <begin position="23"/>
        <end position="184"/>
    </location>
</feature>
<accession>A0ABP9KRB5</accession>
<evidence type="ECO:0000313" key="3">
    <source>
        <dbReference type="EMBL" id="GAA5061852.1"/>
    </source>
</evidence>
<comment type="caution">
    <text evidence="3">The sequence shown here is derived from an EMBL/GenBank/DDBJ whole genome shotgun (WGS) entry which is preliminary data.</text>
</comment>
<dbReference type="Pfam" id="PF02469">
    <property type="entry name" value="Fasciclin"/>
    <property type="match status" value="1"/>
</dbReference>
<protein>
    <recommendedName>
        <fullName evidence="2">FAS1 domain-containing protein</fullName>
    </recommendedName>
</protein>
<dbReference type="RefSeq" id="WP_346033974.1">
    <property type="nucleotide sequence ID" value="NZ_BAABHV010000022.1"/>
</dbReference>
<feature type="domain" description="FAS1" evidence="2">
    <location>
        <begin position="37"/>
        <end position="177"/>
    </location>
</feature>
<dbReference type="InterPro" id="IPR050904">
    <property type="entry name" value="Adhesion/Biosynth-related"/>
</dbReference>
<dbReference type="InterPro" id="IPR000782">
    <property type="entry name" value="FAS1_domain"/>
</dbReference>
<dbReference type="SUPFAM" id="SSF82153">
    <property type="entry name" value="FAS1 domain"/>
    <property type="match status" value="1"/>
</dbReference>
<dbReference type="SMART" id="SM00554">
    <property type="entry name" value="FAS1"/>
    <property type="match status" value="1"/>
</dbReference>
<evidence type="ECO:0000256" key="1">
    <source>
        <dbReference type="SAM" id="SignalP"/>
    </source>
</evidence>
<dbReference type="PANTHER" id="PTHR10900">
    <property type="entry name" value="PERIOSTIN-RELATED"/>
    <property type="match status" value="1"/>
</dbReference>
<sequence length="184" mass="18638">MTKRTILTALAAGGMLALTACGSDSAEDAEASGEVGSETLAALVEEHEQLSTTAEILGDTGLQNVFDGNAPYTIFAPTDDAFDALDIPLDGEEAQAARVAILREHIVPGFLTRDDIVGAIESGGGSVEMQTMGSNTLTFSEDGGTLLVASSDGTEARVAGAVMSGANGSVFPIDGVLKSTDEPG</sequence>
<dbReference type="InterPro" id="IPR036378">
    <property type="entry name" value="FAS1_dom_sf"/>
</dbReference>
<dbReference type="Proteomes" id="UP001500518">
    <property type="component" value="Unassembled WGS sequence"/>
</dbReference>
<feature type="signal peptide" evidence="1">
    <location>
        <begin position="1"/>
        <end position="22"/>
    </location>
</feature>
<keyword evidence="1" id="KW-0732">Signal</keyword>